<dbReference type="RefSeq" id="XP_033653284.1">
    <property type="nucleotide sequence ID" value="XM_033801911.1"/>
</dbReference>
<evidence type="ECO:0000256" key="1">
    <source>
        <dbReference type="SAM" id="MobiDB-lite"/>
    </source>
</evidence>
<feature type="signal peptide" evidence="2">
    <location>
        <begin position="1"/>
        <end position="20"/>
    </location>
</feature>
<reference evidence="4" key="1">
    <citation type="journal article" date="2020" name="Stud. Mycol.">
        <title>101 Dothideomycetes genomes: a test case for predicting lifestyles and emergence of pathogens.</title>
        <authorList>
            <person name="Haridas S."/>
            <person name="Albert R."/>
            <person name="Binder M."/>
            <person name="Bloem J."/>
            <person name="Labutti K."/>
            <person name="Salamov A."/>
            <person name="Andreopoulos B."/>
            <person name="Baker S."/>
            <person name="Barry K."/>
            <person name="Bills G."/>
            <person name="Bluhm B."/>
            <person name="Cannon C."/>
            <person name="Castanera R."/>
            <person name="Culley D."/>
            <person name="Daum C."/>
            <person name="Ezra D."/>
            <person name="Gonzalez J."/>
            <person name="Henrissat B."/>
            <person name="Kuo A."/>
            <person name="Liang C."/>
            <person name="Lipzen A."/>
            <person name="Lutzoni F."/>
            <person name="Magnuson J."/>
            <person name="Mondo S."/>
            <person name="Nolan M."/>
            <person name="Ohm R."/>
            <person name="Pangilinan J."/>
            <person name="Park H.-J."/>
            <person name="Ramirez L."/>
            <person name="Alfaro M."/>
            <person name="Sun H."/>
            <person name="Tritt A."/>
            <person name="Yoshinaga Y."/>
            <person name="Zwiers L.-H."/>
            <person name="Turgeon B."/>
            <person name="Goodwin S."/>
            <person name="Spatafora J."/>
            <person name="Crous P."/>
            <person name="Grigoriev I."/>
        </authorList>
    </citation>
    <scope>NUCLEOTIDE SEQUENCE</scope>
    <source>
        <strain evidence="4">CBS 379.55</strain>
    </source>
</reference>
<feature type="domain" description="WD-like" evidence="3">
    <location>
        <begin position="128"/>
        <end position="235"/>
    </location>
</feature>
<protein>
    <recommendedName>
        <fullName evidence="3">WD-like domain-containing protein</fullName>
    </recommendedName>
</protein>
<dbReference type="OrthoDB" id="3705032at2759"/>
<evidence type="ECO:0000313" key="5">
    <source>
        <dbReference type="Proteomes" id="UP000800097"/>
    </source>
</evidence>
<accession>A0A6A6JHP8</accession>
<sequence>MQFKSSNVIIVLAMAHGLTGSPVETGGEITSRPELYREDTKSGGSLVYYGDWSDGASPEKRSETGLVEARKATGTNRPELFREETKSGGSLVYYGELTNGTPIKRRFEARSPWWWGSNDNCPDEFDDLENNLKCDTRNTAPNELCDNLVNELWGHGDIGVGQSPRQICYKDSSDKECCVSWHTQLPATLTKGDLAKHANSIMEKCTTSGISGRIRKVNILGTCTAVCLSKRGKHC</sequence>
<feature type="compositionally biased region" description="Basic and acidic residues" evidence="1">
    <location>
        <begin position="57"/>
        <end position="71"/>
    </location>
</feature>
<evidence type="ECO:0000259" key="3">
    <source>
        <dbReference type="Pfam" id="PF20493"/>
    </source>
</evidence>
<keyword evidence="2" id="KW-0732">Signal</keyword>
<dbReference type="GeneID" id="54555086"/>
<feature type="region of interest" description="Disordered" evidence="1">
    <location>
        <begin position="53"/>
        <end position="73"/>
    </location>
</feature>
<evidence type="ECO:0000256" key="2">
    <source>
        <dbReference type="SAM" id="SignalP"/>
    </source>
</evidence>
<gene>
    <name evidence="4" type="ORF">EI97DRAFT_475126</name>
</gene>
<evidence type="ECO:0000313" key="4">
    <source>
        <dbReference type="EMBL" id="KAF2275745.1"/>
    </source>
</evidence>
<proteinExistence type="predicted"/>
<name>A0A6A6JHP8_WESOR</name>
<dbReference type="AlphaFoldDB" id="A0A6A6JHP8"/>
<organism evidence="4 5">
    <name type="scientific">Westerdykella ornata</name>
    <dbReference type="NCBI Taxonomy" id="318751"/>
    <lineage>
        <taxon>Eukaryota</taxon>
        <taxon>Fungi</taxon>
        <taxon>Dikarya</taxon>
        <taxon>Ascomycota</taxon>
        <taxon>Pezizomycotina</taxon>
        <taxon>Dothideomycetes</taxon>
        <taxon>Pleosporomycetidae</taxon>
        <taxon>Pleosporales</taxon>
        <taxon>Sporormiaceae</taxon>
        <taxon>Westerdykella</taxon>
    </lineage>
</organism>
<dbReference type="InterPro" id="IPR046925">
    <property type="entry name" value="WD-like_fungi"/>
</dbReference>
<dbReference type="EMBL" id="ML986496">
    <property type="protein sequence ID" value="KAF2275745.1"/>
    <property type="molecule type" value="Genomic_DNA"/>
</dbReference>
<keyword evidence="5" id="KW-1185">Reference proteome</keyword>
<dbReference type="Pfam" id="PF20493">
    <property type="entry name" value="WD-like_fungi"/>
    <property type="match status" value="1"/>
</dbReference>
<feature type="chain" id="PRO_5025579832" description="WD-like domain-containing protein" evidence="2">
    <location>
        <begin position="21"/>
        <end position="235"/>
    </location>
</feature>
<dbReference type="Proteomes" id="UP000800097">
    <property type="component" value="Unassembled WGS sequence"/>
</dbReference>